<accession>A0A157ZW95</accession>
<protein>
    <submittedName>
        <fullName evidence="1">Uncharacterized protein</fullName>
    </submittedName>
</protein>
<reference evidence="1" key="1">
    <citation type="submission" date="2016-01" db="EMBL/GenBank/DDBJ databases">
        <authorList>
            <person name="Peeters C."/>
        </authorList>
    </citation>
    <scope>NUCLEOTIDE SEQUENCE [LARGE SCALE GENOMIC DNA]</scope>
    <source>
        <strain evidence="1">LMG 29323</strain>
    </source>
</reference>
<organism evidence="1 2">
    <name type="scientific">Caballeronia pedi</name>
    <dbReference type="NCBI Taxonomy" id="1777141"/>
    <lineage>
        <taxon>Bacteria</taxon>
        <taxon>Pseudomonadati</taxon>
        <taxon>Pseudomonadota</taxon>
        <taxon>Betaproteobacteria</taxon>
        <taxon>Burkholderiales</taxon>
        <taxon>Burkholderiaceae</taxon>
        <taxon>Caballeronia</taxon>
    </lineage>
</organism>
<dbReference type="AlphaFoldDB" id="A0A157ZW95"/>
<keyword evidence="2" id="KW-1185">Reference proteome</keyword>
<name>A0A157ZW95_9BURK</name>
<sequence>MTDESPFQRNGDQVSHGYFRGFASYFLQY</sequence>
<gene>
    <name evidence="1" type="ORF">AWB80_01391</name>
</gene>
<dbReference type="EMBL" id="FCOE02000003">
    <property type="protein sequence ID" value="SAK49763.1"/>
    <property type="molecule type" value="Genomic_DNA"/>
</dbReference>
<dbReference type="Proteomes" id="UP000054911">
    <property type="component" value="Unassembled WGS sequence"/>
</dbReference>
<evidence type="ECO:0000313" key="2">
    <source>
        <dbReference type="Proteomes" id="UP000054911"/>
    </source>
</evidence>
<proteinExistence type="predicted"/>
<evidence type="ECO:0000313" key="1">
    <source>
        <dbReference type="EMBL" id="SAK49763.1"/>
    </source>
</evidence>
<comment type="caution">
    <text evidence="1">The sequence shown here is derived from an EMBL/GenBank/DDBJ whole genome shotgun (WGS) entry which is preliminary data.</text>
</comment>